<feature type="region of interest" description="Disordered" evidence="1">
    <location>
        <begin position="1"/>
        <end position="35"/>
    </location>
</feature>
<reference evidence="3" key="1">
    <citation type="submission" date="2025-08" db="UniProtKB">
        <authorList>
            <consortium name="RefSeq"/>
        </authorList>
    </citation>
    <scope>IDENTIFICATION</scope>
    <source>
        <tissue evidence="3">Blood</tissue>
    </source>
</reference>
<dbReference type="GeneID" id="112860810"/>
<feature type="region of interest" description="Disordered" evidence="1">
    <location>
        <begin position="94"/>
        <end position="166"/>
    </location>
</feature>
<protein>
    <submittedName>
        <fullName evidence="3">NMDA receptor synaptonuclear signaling and neuronal migration factor</fullName>
    </submittedName>
</protein>
<dbReference type="InterPro" id="IPR033374">
    <property type="entry name" value="NSMF"/>
</dbReference>
<name>A0A6P6HVQ1_PUMCO</name>
<feature type="compositionally biased region" description="Basic residues" evidence="1">
    <location>
        <begin position="94"/>
        <end position="106"/>
    </location>
</feature>
<dbReference type="GO" id="GO:0048168">
    <property type="term" value="P:regulation of neuronal synaptic plasticity"/>
    <property type="evidence" value="ECO:0007669"/>
    <property type="project" value="InterPro"/>
</dbReference>
<dbReference type="PANTHER" id="PTHR32061">
    <property type="entry name" value="NMDA RECEPTOR SYNAPTONUCLEAR SIGNALING AND NEURONAL MIGRATION FACTOR"/>
    <property type="match status" value="1"/>
</dbReference>
<accession>A0A6P6HVQ1</accession>
<dbReference type="KEGG" id="pcoo:112860810"/>
<dbReference type="GO" id="GO:2001222">
    <property type="term" value="P:regulation of neuron migration"/>
    <property type="evidence" value="ECO:0007669"/>
    <property type="project" value="InterPro"/>
</dbReference>
<proteinExistence type="predicted"/>
<dbReference type="RefSeq" id="XP_025779814.1">
    <property type="nucleotide sequence ID" value="XM_025924029.1"/>
</dbReference>
<gene>
    <name evidence="3" type="primary">NSMF</name>
</gene>
<evidence type="ECO:0000313" key="2">
    <source>
        <dbReference type="Proteomes" id="UP000515131"/>
    </source>
</evidence>
<organism evidence="2 3">
    <name type="scientific">Puma concolor</name>
    <name type="common">Mountain lion</name>
    <name type="synonym">Felis concolor</name>
    <dbReference type="NCBI Taxonomy" id="9696"/>
    <lineage>
        <taxon>Eukaryota</taxon>
        <taxon>Metazoa</taxon>
        <taxon>Chordata</taxon>
        <taxon>Craniata</taxon>
        <taxon>Vertebrata</taxon>
        <taxon>Euteleostomi</taxon>
        <taxon>Mammalia</taxon>
        <taxon>Eutheria</taxon>
        <taxon>Laurasiatheria</taxon>
        <taxon>Carnivora</taxon>
        <taxon>Feliformia</taxon>
        <taxon>Felidae</taxon>
        <taxon>Felinae</taxon>
        <taxon>Puma</taxon>
    </lineage>
</organism>
<sequence length="489" mass="54958">MGPASSVPDPTYHLLADAYSGHDGSPEMQPAPQNKRRLSLVSNGRYEGSLSEEVIGGKPTAEGPQPRVYTISGEPALLPSPEAEAIELAVVKGRRQRERHPHHHSQPLRASPGGSREDISRPCQSWAGSRQGSKECPGCAQLAPGPSPSPRAFALDQPPLPEATSRRKKLERMYSVDRVSDDVPIRTWFPKENLFSFQTATTTMQAISVFRGYAERKRRKRENDSASVIQRALQDHLSRVLSATRVCGPRLGLEVVHSPGDPSCPSGSDLQSSHCTLGEAFEDLDWETEKGLEAVACDTEGFVPPKVMLISSKVPKAEYIPTIIRRDDPSIIPILYDHEHATFEDILEEIEKKLNIYHKGAKIWKMLIFCQGGPGHLYLLKNKVATFAKVEKEEDMIHFWKRLSRLMSKVNPEPNVVHIMGCYILGNPNGEKLFQNLRTLMTPYRVTFESPLELSAQGKQMIETYFDFRLYRLWKSRQHSKLLDFEDVL</sequence>
<dbReference type="AlphaFoldDB" id="A0A6P6HVQ1"/>
<dbReference type="Proteomes" id="UP000515131">
    <property type="component" value="Unplaced"/>
</dbReference>
<evidence type="ECO:0000256" key="1">
    <source>
        <dbReference type="SAM" id="MobiDB-lite"/>
    </source>
</evidence>
<keyword evidence="3" id="KW-0675">Receptor</keyword>
<dbReference type="CTD" id="26012"/>
<evidence type="ECO:0000313" key="3">
    <source>
        <dbReference type="RefSeq" id="XP_025779814.1"/>
    </source>
</evidence>
<keyword evidence="2" id="KW-1185">Reference proteome</keyword>
<feature type="compositionally biased region" description="Polar residues" evidence="1">
    <location>
        <begin position="122"/>
        <end position="131"/>
    </location>
</feature>